<evidence type="ECO:0000256" key="4">
    <source>
        <dbReference type="ARBA" id="ARBA00022989"/>
    </source>
</evidence>
<feature type="compositionally biased region" description="Polar residues" evidence="7">
    <location>
        <begin position="13"/>
        <end position="24"/>
    </location>
</feature>
<keyword evidence="2 8" id="KW-0812">Transmembrane</keyword>
<feature type="region of interest" description="Disordered" evidence="7">
    <location>
        <begin position="7"/>
        <end position="50"/>
    </location>
</feature>
<evidence type="ECO:0000256" key="7">
    <source>
        <dbReference type="SAM" id="MobiDB-lite"/>
    </source>
</evidence>
<dbReference type="GO" id="GO:0140042">
    <property type="term" value="P:lipid droplet formation"/>
    <property type="evidence" value="ECO:0007669"/>
    <property type="project" value="UniProtKB-ARBA"/>
</dbReference>
<dbReference type="AlphaFoldDB" id="G2QEW8"/>
<dbReference type="InParanoid" id="G2QEW8"/>
<protein>
    <submittedName>
        <fullName evidence="9">Uncharacterized protein</fullName>
    </submittedName>
</protein>
<dbReference type="CDD" id="cd23995">
    <property type="entry name" value="Seipin_BSCL2_like"/>
    <property type="match status" value="1"/>
</dbReference>
<dbReference type="VEuPathDB" id="FungiDB:MYCTH_2306847"/>
<reference evidence="9 10" key="1">
    <citation type="journal article" date="2011" name="Nat. Biotechnol.">
        <title>Comparative genomic analysis of the thermophilic biomass-degrading fungi Myceliophthora thermophila and Thielavia terrestris.</title>
        <authorList>
            <person name="Berka R.M."/>
            <person name="Grigoriev I.V."/>
            <person name="Otillar R."/>
            <person name="Salamov A."/>
            <person name="Grimwood J."/>
            <person name="Reid I."/>
            <person name="Ishmael N."/>
            <person name="John T."/>
            <person name="Darmond C."/>
            <person name="Moisan M.-C."/>
            <person name="Henrissat B."/>
            <person name="Coutinho P.M."/>
            <person name="Lombard V."/>
            <person name="Natvig D.O."/>
            <person name="Lindquist E."/>
            <person name="Schmutz J."/>
            <person name="Lucas S."/>
            <person name="Harris P."/>
            <person name="Powlowski J."/>
            <person name="Bellemare A."/>
            <person name="Taylor D."/>
            <person name="Butler G."/>
            <person name="de Vries R.P."/>
            <person name="Allijn I.E."/>
            <person name="van den Brink J."/>
            <person name="Ushinsky S."/>
            <person name="Storms R."/>
            <person name="Powell A.J."/>
            <person name="Paulsen I.T."/>
            <person name="Elbourne L.D.H."/>
            <person name="Baker S.E."/>
            <person name="Magnuson J."/>
            <person name="LaBoissiere S."/>
            <person name="Clutterbuck A.J."/>
            <person name="Martinez D."/>
            <person name="Wogulis M."/>
            <person name="de Leon A.L."/>
            <person name="Rey M.W."/>
            <person name="Tsang A."/>
        </authorList>
    </citation>
    <scope>NUCLEOTIDE SEQUENCE [LARGE SCALE GENOMIC DNA]</scope>
    <source>
        <strain evidence="10">ATCC 42464 / BCRC 31852 / DSM 1799</strain>
    </source>
</reference>
<dbReference type="PANTHER" id="PTHR21212:SF0">
    <property type="entry name" value="SEIPIN"/>
    <property type="match status" value="1"/>
</dbReference>
<dbReference type="OrthoDB" id="3990054at2759"/>
<dbReference type="GO" id="GO:0006629">
    <property type="term" value="P:lipid metabolic process"/>
    <property type="evidence" value="ECO:0007669"/>
    <property type="project" value="UniProtKB-KW"/>
</dbReference>
<keyword evidence="5" id="KW-0443">Lipid metabolism</keyword>
<dbReference type="Pfam" id="PF06775">
    <property type="entry name" value="Seipin"/>
    <property type="match status" value="1"/>
</dbReference>
<keyword evidence="6 8" id="KW-0472">Membrane</keyword>
<dbReference type="Proteomes" id="UP000007322">
    <property type="component" value="Chromosome 4"/>
</dbReference>
<sequence length="356" mass="37948">MIALHLLSPVPTADSTKPQTSSGLTLPYLPPANPRPDASSSSSSSSSSSWHSLDTLLQPTRLDLPSFLASHTIVHTTTRPALIPYVDPLASQATRILLLFYHMLSPRAAATVHLDVPMAEGLSFPSRRRRPDSAAPPLPESLLLEVQAGQGIQVYDARVTLVARLKGLRGLMYRWKVTAFVVITGAFWAGSMAMLACVFVIVGVKLGDGWEGGGVKDSAHDSEQQASDDEGGKGGGRRYTKGERAEDGERRSKAGISPSSASDRGEVAEKSVKKEEGSDEGDAMARVPQFETGHSTEADDEAESEPGKPKKGKGKEKEVKEVKVEEVGAESEDSGIGTSYSGQASKEGIRRRNTPA</sequence>
<evidence type="ECO:0000313" key="10">
    <source>
        <dbReference type="Proteomes" id="UP000007322"/>
    </source>
</evidence>
<evidence type="ECO:0000256" key="8">
    <source>
        <dbReference type="SAM" id="Phobius"/>
    </source>
</evidence>
<evidence type="ECO:0000313" key="9">
    <source>
        <dbReference type="EMBL" id="AEO58997.1"/>
    </source>
</evidence>
<proteinExistence type="predicted"/>
<dbReference type="GeneID" id="11513951"/>
<feature type="compositionally biased region" description="Basic and acidic residues" evidence="7">
    <location>
        <begin position="315"/>
        <end position="326"/>
    </location>
</feature>
<dbReference type="eggNOG" id="KOG4200">
    <property type="taxonomic scope" value="Eukaryota"/>
</dbReference>
<evidence type="ECO:0000256" key="3">
    <source>
        <dbReference type="ARBA" id="ARBA00022824"/>
    </source>
</evidence>
<dbReference type="PANTHER" id="PTHR21212">
    <property type="entry name" value="BERNARDINELLI-SEIP CONGENITAL LIPODYSTROPHY 2 HOMOLOG BSCL2 PROTEIN"/>
    <property type="match status" value="1"/>
</dbReference>
<evidence type="ECO:0000256" key="6">
    <source>
        <dbReference type="ARBA" id="ARBA00023136"/>
    </source>
</evidence>
<organism evidence="9 10">
    <name type="scientific">Thermothelomyces thermophilus (strain ATCC 42464 / BCRC 31852 / DSM 1799)</name>
    <name type="common">Sporotrichum thermophile</name>
    <dbReference type="NCBI Taxonomy" id="573729"/>
    <lineage>
        <taxon>Eukaryota</taxon>
        <taxon>Fungi</taxon>
        <taxon>Dikarya</taxon>
        <taxon>Ascomycota</taxon>
        <taxon>Pezizomycotina</taxon>
        <taxon>Sordariomycetes</taxon>
        <taxon>Sordariomycetidae</taxon>
        <taxon>Sordariales</taxon>
        <taxon>Chaetomiaceae</taxon>
        <taxon>Thermothelomyces</taxon>
    </lineage>
</organism>
<feature type="region of interest" description="Disordered" evidence="7">
    <location>
        <begin position="214"/>
        <end position="356"/>
    </location>
</feature>
<evidence type="ECO:0000256" key="1">
    <source>
        <dbReference type="ARBA" id="ARBA00004477"/>
    </source>
</evidence>
<dbReference type="STRING" id="573729.G2QEW8"/>
<keyword evidence="3" id="KW-0256">Endoplasmic reticulum</keyword>
<feature type="compositionally biased region" description="Basic and acidic residues" evidence="7">
    <location>
        <begin position="240"/>
        <end position="252"/>
    </location>
</feature>
<dbReference type="InterPro" id="IPR009617">
    <property type="entry name" value="Seipin"/>
</dbReference>
<comment type="subcellular location">
    <subcellularLocation>
        <location evidence="1">Endoplasmic reticulum membrane</location>
        <topology evidence="1">Multi-pass membrane protein</topology>
    </subcellularLocation>
</comment>
<evidence type="ECO:0000256" key="2">
    <source>
        <dbReference type="ARBA" id="ARBA00022692"/>
    </source>
</evidence>
<dbReference type="GO" id="GO:0005789">
    <property type="term" value="C:endoplasmic reticulum membrane"/>
    <property type="evidence" value="ECO:0007669"/>
    <property type="project" value="UniProtKB-SubCell"/>
</dbReference>
<feature type="compositionally biased region" description="Basic and acidic residues" evidence="7">
    <location>
        <begin position="263"/>
        <end position="276"/>
    </location>
</feature>
<feature type="transmembrane region" description="Helical" evidence="8">
    <location>
        <begin position="177"/>
        <end position="202"/>
    </location>
</feature>
<evidence type="ECO:0000256" key="5">
    <source>
        <dbReference type="ARBA" id="ARBA00023098"/>
    </source>
</evidence>
<dbReference type="OMA" id="MVDTARQ"/>
<gene>
    <name evidence="9" type="ORF">MYCTH_2306847</name>
</gene>
<accession>G2QEW8</accession>
<dbReference type="RefSeq" id="XP_003664242.1">
    <property type="nucleotide sequence ID" value="XM_003664194.1"/>
</dbReference>
<name>G2QEW8_THET4</name>
<dbReference type="KEGG" id="mtm:MYCTH_2306847"/>
<dbReference type="HOGENOM" id="CLU_043048_1_0_1"/>
<dbReference type="EMBL" id="CP003005">
    <property type="protein sequence ID" value="AEO58997.1"/>
    <property type="molecule type" value="Genomic_DNA"/>
</dbReference>
<keyword evidence="10" id="KW-1185">Reference proteome</keyword>
<keyword evidence="4 8" id="KW-1133">Transmembrane helix</keyword>
<feature type="compositionally biased region" description="Low complexity" evidence="7">
    <location>
        <begin position="39"/>
        <end position="49"/>
    </location>
</feature>